<sequence length="311" mass="32883">MRSQYRRSLSSALVALTLGAVTLVGAPPGAAATPDGTSGPVIYDGGTWYIRTTPTSGPANLKFSFGRFNNVRDLPVVGDWNGDGSETVGIARIGPPGDFPGTFTWHLRNSNSSGPADISFEFGVPALTDTLRGHPIVGNFDPSDDAYEVGYVIAGDTGQLVWTIRLNTTPNSPEVTFTYGRAETDAPIVGDWDGDGVDTAGVLRGNQWLLTNAQRQGGSAQTVFAYGTTNPAIPEFAVSGDWNGDGADTPGLLRNSPPTERSGGYENWLITNENATGAADATFRYGSDAFPIETEEQGSLLFLPRLTIEVT</sequence>
<feature type="chain" id="PRO_5047083476" description="VCBS repeat-containing protein" evidence="1">
    <location>
        <begin position="27"/>
        <end position="311"/>
    </location>
</feature>
<feature type="signal peptide" evidence="1">
    <location>
        <begin position="1"/>
        <end position="26"/>
    </location>
</feature>
<evidence type="ECO:0008006" key="4">
    <source>
        <dbReference type="Google" id="ProtNLM"/>
    </source>
</evidence>
<dbReference type="EMBL" id="BAAAYN010000042">
    <property type="protein sequence ID" value="GAA3393291.1"/>
    <property type="molecule type" value="Genomic_DNA"/>
</dbReference>
<name>A0ABP6T6A0_9ACTN</name>
<gene>
    <name evidence="2" type="ORF">GCM10020369_58270</name>
</gene>
<reference evidence="3" key="1">
    <citation type="journal article" date="2019" name="Int. J. Syst. Evol. Microbiol.">
        <title>The Global Catalogue of Microorganisms (GCM) 10K type strain sequencing project: providing services to taxonomists for standard genome sequencing and annotation.</title>
        <authorList>
            <consortium name="The Broad Institute Genomics Platform"/>
            <consortium name="The Broad Institute Genome Sequencing Center for Infectious Disease"/>
            <person name="Wu L."/>
            <person name="Ma J."/>
        </authorList>
    </citation>
    <scope>NUCLEOTIDE SEQUENCE [LARGE SCALE GENOMIC DNA]</scope>
    <source>
        <strain evidence="3">JCM 9458</strain>
    </source>
</reference>
<comment type="caution">
    <text evidence="2">The sequence shown here is derived from an EMBL/GenBank/DDBJ whole genome shotgun (WGS) entry which is preliminary data.</text>
</comment>
<dbReference type="InterPro" id="IPR028994">
    <property type="entry name" value="Integrin_alpha_N"/>
</dbReference>
<keyword evidence="1" id="KW-0732">Signal</keyword>
<keyword evidence="3" id="KW-1185">Reference proteome</keyword>
<evidence type="ECO:0000313" key="3">
    <source>
        <dbReference type="Proteomes" id="UP001501676"/>
    </source>
</evidence>
<organism evidence="2 3">
    <name type="scientific">Cryptosporangium minutisporangium</name>
    <dbReference type="NCBI Taxonomy" id="113569"/>
    <lineage>
        <taxon>Bacteria</taxon>
        <taxon>Bacillati</taxon>
        <taxon>Actinomycetota</taxon>
        <taxon>Actinomycetes</taxon>
        <taxon>Cryptosporangiales</taxon>
        <taxon>Cryptosporangiaceae</taxon>
        <taxon>Cryptosporangium</taxon>
    </lineage>
</organism>
<dbReference type="RefSeq" id="WP_345731445.1">
    <property type="nucleotide sequence ID" value="NZ_BAAAYN010000042.1"/>
</dbReference>
<evidence type="ECO:0000313" key="2">
    <source>
        <dbReference type="EMBL" id="GAA3393291.1"/>
    </source>
</evidence>
<dbReference type="Proteomes" id="UP001501676">
    <property type="component" value="Unassembled WGS sequence"/>
</dbReference>
<dbReference type="SUPFAM" id="SSF69318">
    <property type="entry name" value="Integrin alpha N-terminal domain"/>
    <property type="match status" value="1"/>
</dbReference>
<protein>
    <recommendedName>
        <fullName evidence="4">VCBS repeat-containing protein</fullName>
    </recommendedName>
</protein>
<accession>A0ABP6T6A0</accession>
<evidence type="ECO:0000256" key="1">
    <source>
        <dbReference type="SAM" id="SignalP"/>
    </source>
</evidence>
<proteinExistence type="predicted"/>